<evidence type="ECO:0000313" key="1">
    <source>
        <dbReference type="EMBL" id="EGV07856.1"/>
    </source>
</evidence>
<dbReference type="EMBL" id="AFUP01000006">
    <property type="protein sequence ID" value="EGV07856.1"/>
    <property type="molecule type" value="Genomic_DNA"/>
</dbReference>
<accession>F9P975</accession>
<dbReference type="AlphaFoldDB" id="F9P975"/>
<proteinExistence type="predicted"/>
<dbReference type="InterPro" id="IPR029063">
    <property type="entry name" value="SAM-dependent_MTases_sf"/>
</dbReference>
<gene>
    <name evidence="1" type="ORF">HMPREF1042_1384</name>
</gene>
<evidence type="ECO:0000313" key="2">
    <source>
        <dbReference type="Proteomes" id="UP000003287"/>
    </source>
</evidence>
<dbReference type="Gene3D" id="3.40.50.150">
    <property type="entry name" value="Vaccinia Virus protein VP39"/>
    <property type="match status" value="1"/>
</dbReference>
<protein>
    <submittedName>
        <fullName evidence="1">Uncharacterized protein</fullName>
    </submittedName>
</protein>
<name>F9P975_STRCV</name>
<organism evidence="1 2">
    <name type="scientific">Streptococcus constellatus subsp. pharyngis SK1060 = CCUG 46377</name>
    <dbReference type="NCBI Taxonomy" id="1035184"/>
    <lineage>
        <taxon>Bacteria</taxon>
        <taxon>Bacillati</taxon>
        <taxon>Bacillota</taxon>
        <taxon>Bacilli</taxon>
        <taxon>Lactobacillales</taxon>
        <taxon>Streptococcaceae</taxon>
        <taxon>Streptococcus</taxon>
        <taxon>Streptococcus anginosus group</taxon>
    </lineage>
</organism>
<sequence>MSGGEWTYFINSVINTAYKTSGEDSFAHKIRKVHPTPKPPQLMRDIIQFFTKEKN</sequence>
<reference evidence="1 2" key="1">
    <citation type="submission" date="2011-06" db="EMBL/GenBank/DDBJ databases">
        <authorList>
            <person name="Harkins D.M."/>
            <person name="Madupu R."/>
            <person name="Durkin A.S."/>
            <person name="Torralba M."/>
            <person name="Methe B."/>
            <person name="Sutton G.G."/>
            <person name="Nelson K.E."/>
        </authorList>
    </citation>
    <scope>NUCLEOTIDE SEQUENCE [LARGE SCALE GENOMIC DNA]</scope>
    <source>
        <strain evidence="1 2">SK1060</strain>
    </source>
</reference>
<dbReference type="Proteomes" id="UP000003287">
    <property type="component" value="Unassembled WGS sequence"/>
</dbReference>